<name>A0A1F4W184_UNCKA</name>
<comment type="similarity">
    <text evidence="4">Belongs to the class I-like SAM-binding methyltransferase superfamily. RNA M5U methyltransferase family.</text>
</comment>
<keyword evidence="3 4" id="KW-0949">S-adenosyl-L-methionine</keyword>
<evidence type="ECO:0000313" key="6">
    <source>
        <dbReference type="EMBL" id="OGC63161.1"/>
    </source>
</evidence>
<dbReference type="PANTHER" id="PTHR11061:SF30">
    <property type="entry name" value="TRNA (URACIL(54)-C(5))-METHYLTRANSFERASE"/>
    <property type="match status" value="1"/>
</dbReference>
<dbReference type="GO" id="GO:0008173">
    <property type="term" value="F:RNA methyltransferase activity"/>
    <property type="evidence" value="ECO:0007669"/>
    <property type="project" value="InterPro"/>
</dbReference>
<proteinExistence type="inferred from homology"/>
<dbReference type="GO" id="GO:0009451">
    <property type="term" value="P:RNA modification"/>
    <property type="evidence" value="ECO:0007669"/>
    <property type="project" value="UniProtKB-ARBA"/>
</dbReference>
<dbReference type="InterPro" id="IPR030390">
    <property type="entry name" value="MeTrfase_TrmA_AS"/>
</dbReference>
<dbReference type="Gene3D" id="2.40.50.1070">
    <property type="match status" value="1"/>
</dbReference>
<keyword evidence="1 4" id="KW-0489">Methyltransferase</keyword>
<dbReference type="GO" id="GO:0006396">
    <property type="term" value="P:RNA processing"/>
    <property type="evidence" value="ECO:0007669"/>
    <property type="project" value="InterPro"/>
</dbReference>
<evidence type="ECO:0000313" key="7">
    <source>
        <dbReference type="Proteomes" id="UP000176614"/>
    </source>
</evidence>
<comment type="caution">
    <text evidence="6">The sequence shown here is derived from an EMBL/GenBank/DDBJ whole genome shotgun (WGS) entry which is preliminary data.</text>
</comment>
<evidence type="ECO:0000256" key="1">
    <source>
        <dbReference type="ARBA" id="ARBA00022603"/>
    </source>
</evidence>
<organism evidence="6 7">
    <name type="scientific">candidate division WWE3 bacterium RIFOXYA2_FULL_46_9</name>
    <dbReference type="NCBI Taxonomy" id="1802636"/>
    <lineage>
        <taxon>Bacteria</taxon>
        <taxon>Katanobacteria</taxon>
    </lineage>
</organism>
<evidence type="ECO:0000256" key="3">
    <source>
        <dbReference type="ARBA" id="ARBA00022691"/>
    </source>
</evidence>
<dbReference type="SUPFAM" id="SSF53335">
    <property type="entry name" value="S-adenosyl-L-methionine-dependent methyltransferases"/>
    <property type="match status" value="1"/>
</dbReference>
<dbReference type="PROSITE" id="PS51687">
    <property type="entry name" value="SAM_MT_RNA_M5U"/>
    <property type="match status" value="1"/>
</dbReference>
<dbReference type="Gene3D" id="3.40.50.150">
    <property type="entry name" value="Vaccinia Virus protein VP39"/>
    <property type="match status" value="1"/>
</dbReference>
<dbReference type="Proteomes" id="UP000176614">
    <property type="component" value="Unassembled WGS sequence"/>
</dbReference>
<keyword evidence="2 4" id="KW-0808">Transferase</keyword>
<dbReference type="InterPro" id="IPR029063">
    <property type="entry name" value="SAM-dependent_MTases_sf"/>
</dbReference>
<evidence type="ECO:0000256" key="5">
    <source>
        <dbReference type="PROSITE-ProRule" id="PRU10015"/>
    </source>
</evidence>
<dbReference type="PROSITE" id="PS01231">
    <property type="entry name" value="TRMA_2"/>
    <property type="match status" value="1"/>
</dbReference>
<feature type="binding site" evidence="4">
    <location>
        <position position="198"/>
    </location>
    <ligand>
        <name>S-adenosyl-L-methionine</name>
        <dbReference type="ChEBI" id="CHEBI:59789"/>
    </ligand>
</feature>
<sequence>MQQCPNPDICGSCGFSHLKYEDQLAQKKHLVNCAKIIPSPKTTHYRNRMDFVINYQGKVGLREKGKWWSVIDNHTCFIANEKIEEKFAQVRKWVQTCGLSFYDRKGHQGLLRYAVIRATTTGETMINIITSQPTQAEPESLITSKLNDLHATTVIWSVNKSDSDISYGDEIRIIKGDGYINEIIADLKFLIRPNSFFQTNSHGAKELLDLVVSFAKDVKPAKILDLYCGGGFFSLGVKKAMPDTEIYGIELVEDAILDAKDNATSNNLDIEFSVGKAEDLNWETYKPDLVILDPPRSGLHPKVLKTLLELEIPNLIYVSCKYQSFAKDYQMLSTRYKAKDCVAVDMFPQTEHVELVTFLKLQ</sequence>
<dbReference type="NCBIfam" id="TIGR00479">
    <property type="entry name" value="rumA"/>
    <property type="match status" value="1"/>
</dbReference>
<dbReference type="Pfam" id="PF05958">
    <property type="entry name" value="tRNA_U5-meth_tr"/>
    <property type="match status" value="1"/>
</dbReference>
<evidence type="ECO:0000256" key="2">
    <source>
        <dbReference type="ARBA" id="ARBA00022679"/>
    </source>
</evidence>
<dbReference type="EMBL" id="MEVT01000008">
    <property type="protein sequence ID" value="OGC63161.1"/>
    <property type="molecule type" value="Genomic_DNA"/>
</dbReference>
<gene>
    <name evidence="6" type="ORF">A2264_00500</name>
</gene>
<evidence type="ECO:0000256" key="4">
    <source>
        <dbReference type="PROSITE-ProRule" id="PRU01024"/>
    </source>
</evidence>
<dbReference type="GO" id="GO:0032259">
    <property type="term" value="P:methylation"/>
    <property type="evidence" value="ECO:0007669"/>
    <property type="project" value="UniProtKB-KW"/>
</dbReference>
<feature type="binding site" evidence="4">
    <location>
        <position position="293"/>
    </location>
    <ligand>
        <name>S-adenosyl-L-methionine</name>
        <dbReference type="ChEBI" id="CHEBI:59789"/>
    </ligand>
</feature>
<feature type="binding site" evidence="4">
    <location>
        <position position="227"/>
    </location>
    <ligand>
        <name>S-adenosyl-L-methionine</name>
        <dbReference type="ChEBI" id="CHEBI:59789"/>
    </ligand>
</feature>
<dbReference type="PROSITE" id="PS01230">
    <property type="entry name" value="TRMA_1"/>
    <property type="match status" value="1"/>
</dbReference>
<feature type="active site" evidence="5">
    <location>
        <position position="320"/>
    </location>
</feature>
<dbReference type="InterPro" id="IPR030391">
    <property type="entry name" value="MeTrfase_TrmA_CS"/>
</dbReference>
<reference evidence="6 7" key="1">
    <citation type="journal article" date="2016" name="Nat. Commun.">
        <title>Thousands of microbial genomes shed light on interconnected biogeochemical processes in an aquifer system.</title>
        <authorList>
            <person name="Anantharaman K."/>
            <person name="Brown C.T."/>
            <person name="Hug L.A."/>
            <person name="Sharon I."/>
            <person name="Castelle C.J."/>
            <person name="Probst A.J."/>
            <person name="Thomas B.C."/>
            <person name="Singh A."/>
            <person name="Wilkins M.J."/>
            <person name="Karaoz U."/>
            <person name="Brodie E.L."/>
            <person name="Williams K.H."/>
            <person name="Hubbard S.S."/>
            <person name="Banfield J.F."/>
        </authorList>
    </citation>
    <scope>NUCLEOTIDE SEQUENCE [LARGE SCALE GENOMIC DNA]</scope>
</reference>
<protein>
    <submittedName>
        <fullName evidence="6">23S rRNA (Uracil-5-)-methyltransferase RumA</fullName>
    </submittedName>
</protein>
<dbReference type="GO" id="GO:0008757">
    <property type="term" value="F:S-adenosylmethionine-dependent methyltransferase activity"/>
    <property type="evidence" value="ECO:0007669"/>
    <property type="project" value="UniProtKB-ARBA"/>
</dbReference>
<feature type="binding site" evidence="4">
    <location>
        <position position="250"/>
    </location>
    <ligand>
        <name>S-adenosyl-L-methionine</name>
        <dbReference type="ChEBI" id="CHEBI:59789"/>
    </ligand>
</feature>
<dbReference type="CDD" id="cd02440">
    <property type="entry name" value="AdoMet_MTases"/>
    <property type="match status" value="1"/>
</dbReference>
<feature type="active site" description="Nucleophile" evidence="4">
    <location>
        <position position="320"/>
    </location>
</feature>
<dbReference type="PANTHER" id="PTHR11061">
    <property type="entry name" value="RNA M5U METHYLTRANSFERASE"/>
    <property type="match status" value="1"/>
</dbReference>
<accession>A0A1F4W184</accession>
<dbReference type="AlphaFoldDB" id="A0A1F4W184"/>
<dbReference type="InterPro" id="IPR010280">
    <property type="entry name" value="U5_MeTrfase_fam"/>
</dbReference>